<keyword evidence="1" id="KW-0812">Transmembrane</keyword>
<accession>A0A1Q9CU19</accession>
<feature type="transmembrane region" description="Helical" evidence="1">
    <location>
        <begin position="770"/>
        <end position="791"/>
    </location>
</feature>
<feature type="transmembrane region" description="Helical" evidence="1">
    <location>
        <begin position="825"/>
        <end position="848"/>
    </location>
</feature>
<keyword evidence="4" id="KW-1185">Reference proteome</keyword>
<dbReference type="SUPFAM" id="SSF103473">
    <property type="entry name" value="MFS general substrate transporter"/>
    <property type="match status" value="1"/>
</dbReference>
<dbReference type="GO" id="GO:0042284">
    <property type="term" value="F:sphingolipid delta-4 desaturase activity"/>
    <property type="evidence" value="ECO:0007669"/>
    <property type="project" value="TreeGrafter"/>
</dbReference>
<keyword evidence="1" id="KW-1133">Transmembrane helix</keyword>
<evidence type="ECO:0000313" key="4">
    <source>
        <dbReference type="Proteomes" id="UP000186817"/>
    </source>
</evidence>
<feature type="transmembrane region" description="Helical" evidence="1">
    <location>
        <begin position="1005"/>
        <end position="1025"/>
    </location>
</feature>
<dbReference type="PANTHER" id="PTHR12879:SF8">
    <property type="entry name" value="SPHINGOLIPID DELTA(4)-DESATURASE DES1"/>
    <property type="match status" value="1"/>
</dbReference>
<dbReference type="InterPro" id="IPR005804">
    <property type="entry name" value="FA_desaturase_dom"/>
</dbReference>
<organism evidence="3 4">
    <name type="scientific">Symbiodinium microadriaticum</name>
    <name type="common">Dinoflagellate</name>
    <name type="synonym">Zooxanthella microadriatica</name>
    <dbReference type="NCBI Taxonomy" id="2951"/>
    <lineage>
        <taxon>Eukaryota</taxon>
        <taxon>Sar</taxon>
        <taxon>Alveolata</taxon>
        <taxon>Dinophyceae</taxon>
        <taxon>Suessiales</taxon>
        <taxon>Symbiodiniaceae</taxon>
        <taxon>Symbiodinium</taxon>
    </lineage>
</organism>
<dbReference type="EMBL" id="LSRX01000918">
    <property type="protein sequence ID" value="OLP86387.1"/>
    <property type="molecule type" value="Genomic_DNA"/>
</dbReference>
<evidence type="ECO:0000256" key="1">
    <source>
        <dbReference type="SAM" id="Phobius"/>
    </source>
</evidence>
<dbReference type="Pfam" id="PF07690">
    <property type="entry name" value="MFS_1"/>
    <property type="match status" value="1"/>
</dbReference>
<dbReference type="InterPro" id="IPR011701">
    <property type="entry name" value="MFS"/>
</dbReference>
<feature type="transmembrane region" description="Helical" evidence="1">
    <location>
        <begin position="797"/>
        <end position="816"/>
    </location>
</feature>
<reference evidence="3 4" key="1">
    <citation type="submission" date="2016-02" db="EMBL/GenBank/DDBJ databases">
        <title>Genome analysis of coral dinoflagellate symbionts highlights evolutionary adaptations to a symbiotic lifestyle.</title>
        <authorList>
            <person name="Aranda M."/>
            <person name="Li Y."/>
            <person name="Liew Y.J."/>
            <person name="Baumgarten S."/>
            <person name="Simakov O."/>
            <person name="Wilson M."/>
            <person name="Piel J."/>
            <person name="Ashoor H."/>
            <person name="Bougouffa S."/>
            <person name="Bajic V.B."/>
            <person name="Ryu T."/>
            <person name="Ravasi T."/>
            <person name="Bayer T."/>
            <person name="Micklem G."/>
            <person name="Kim H."/>
            <person name="Bhak J."/>
            <person name="Lajeunesse T.C."/>
            <person name="Voolstra C.R."/>
        </authorList>
    </citation>
    <scope>NUCLEOTIDE SEQUENCE [LARGE SCALE GENOMIC DNA]</scope>
    <source>
        <strain evidence="3 4">CCMP2467</strain>
    </source>
</reference>
<dbReference type="Pfam" id="PF00487">
    <property type="entry name" value="FA_desaturase"/>
    <property type="match status" value="1"/>
</dbReference>
<feature type="domain" description="Fatty acid desaturase" evidence="2">
    <location>
        <begin position="196"/>
        <end position="389"/>
    </location>
</feature>
<evidence type="ECO:0000259" key="2">
    <source>
        <dbReference type="Pfam" id="PF00487"/>
    </source>
</evidence>
<feature type="transmembrane region" description="Helical" evidence="1">
    <location>
        <begin position="1037"/>
        <end position="1056"/>
    </location>
</feature>
<proteinExistence type="predicted"/>
<dbReference type="GO" id="GO:0046513">
    <property type="term" value="P:ceramide biosynthetic process"/>
    <property type="evidence" value="ECO:0007669"/>
    <property type="project" value="TreeGrafter"/>
</dbReference>
<dbReference type="InterPro" id="IPR036259">
    <property type="entry name" value="MFS_trans_sf"/>
</dbReference>
<dbReference type="OrthoDB" id="419616at2759"/>
<gene>
    <name evidence="3" type="primary">DEGS1</name>
    <name evidence="3" type="ORF">AK812_SmicGene32499</name>
</gene>
<feature type="transmembrane region" description="Helical" evidence="1">
    <location>
        <begin position="957"/>
        <end position="985"/>
    </location>
</feature>
<feature type="transmembrane region" description="Helical" evidence="1">
    <location>
        <begin position="1071"/>
        <end position="1092"/>
    </location>
</feature>
<feature type="transmembrane region" description="Helical" evidence="1">
    <location>
        <begin position="854"/>
        <end position="875"/>
    </location>
</feature>
<comment type="caution">
    <text evidence="3">The sequence shown here is derived from an EMBL/GenBank/DDBJ whole genome shotgun (WGS) entry which is preliminary data.</text>
</comment>
<keyword evidence="1" id="KW-0472">Membrane</keyword>
<dbReference type="GO" id="GO:0016020">
    <property type="term" value="C:membrane"/>
    <property type="evidence" value="ECO:0007669"/>
    <property type="project" value="GOC"/>
</dbReference>
<sequence>MEPLAEKHLNGRDVVFHTDSATSYKLRGQGFVHDNVVHANKRVKFKGKFVWKAPTYVQVTSHKIPGRKEPLKTKAGGRLIRNNVRSVQYLYWMHGTDLWVEMRALLLDDHLVAPELVDRREALHDVRLREFPHALGHLGRLTLLCQPNGSIHYDGMWMVADEPRIDELLDGSFCAAPSPLAGSLREAHNLGACTIWGNKLISLVANLPIAIPYAINFKPYHMEHHRYQGQDGVDTDIPTRLEGWFLTDTSTCYLDRTCRKAVFMFLQIFFYALRPTFVKPSLVVGDVWMVVNYIIQFSFDGLMVYLFGPKVMIWFLGSSFLAGSIHPTAGHFIAEHYVMEGETETYSYYGPLNMLTYNVGYHNEHHDFPNVAWGNLPKVRDMAPEFYDNLPRCNSWLGTLLRYIFDDTISPYSRVKRDVKKKASSSATTRQAMSQGLASLFHMDLLFDLLKEKLLAVFFVDQHGGGVGQMELPQDIFGGAQSLETGVSRLLSFSECSTGYLRGDTGLFGCARSRAEWGQGRFPLLSVEHSHEIMRLLCLFVAVLYATVHSQEISPGFQCEEGNDCADGSSDLEEIFQVKLLQVNAELGRTSGHLHSSQAPPAPLPLHRQSLTVEILEQAEQYLAPILTSVLMPHALAFGVSQCLLRYHRGKAAEFLNEETETLENKPRSFSYILPRVAPMWIIHVLSLFAYGISAPSLDYMYLNSFAQKYSDGLPLDCSSQMQSLPCSRAAVDVTQLKVAKGFAHPVIQFAAGPALGAVSDAFGRRPAVLFIRVALLLPTMAAAAVVWFDLSIWLEFGVQFIGMIPFEPVPIAWYIDRIDHTPSLVLAASMVESSCILSTILGSLLGSSLSLKTAMLLGMLGKLVCLLIAICCLPESLTVPQQQRVKFAWSNLLPTSALRILFQSPLVEKITAIGIFDAFHYNGFYTLSAQFLQQRLAWSRQDSYVNGMLEQGSQMLWLTVGVSALWPLLGQVGIIASATVAAGISHLWLMMSTQPWQVKLNSLLLRGTLSMSNCVIIGITGKAAKQEQQGTLQSAMGLVIQVSSALGPLAFLTVYRLCDPTAPGAPDWHMMFYVAYGLLFAVPSLIITFSLRRFLADSNPA</sequence>
<feature type="transmembrane region" description="Helical" evidence="1">
    <location>
        <begin position="673"/>
        <end position="693"/>
    </location>
</feature>
<dbReference type="Gene3D" id="1.20.1250.20">
    <property type="entry name" value="MFS general substrate transporter like domains"/>
    <property type="match status" value="1"/>
</dbReference>
<name>A0A1Q9CU19_SYMMI</name>
<evidence type="ECO:0000313" key="3">
    <source>
        <dbReference type="EMBL" id="OLP86387.1"/>
    </source>
</evidence>
<protein>
    <submittedName>
        <fullName evidence="3">Sphingolipid delta(4)-desaturase DES1</fullName>
    </submittedName>
</protein>
<dbReference type="GO" id="GO:0022857">
    <property type="term" value="F:transmembrane transporter activity"/>
    <property type="evidence" value="ECO:0007669"/>
    <property type="project" value="InterPro"/>
</dbReference>
<dbReference type="PANTHER" id="PTHR12879">
    <property type="entry name" value="SPHINGOLIPID DELTA 4 DESATURASE/C-4 HYDROXYLASE PROTEIN DES2"/>
    <property type="match status" value="1"/>
</dbReference>
<dbReference type="Proteomes" id="UP000186817">
    <property type="component" value="Unassembled WGS sequence"/>
</dbReference>
<dbReference type="AlphaFoldDB" id="A0A1Q9CU19"/>